<dbReference type="InterPro" id="IPR045051">
    <property type="entry name" value="SBT"/>
</dbReference>
<accession>A0A835TMS6</accession>
<evidence type="ECO:0000256" key="2">
    <source>
        <dbReference type="ARBA" id="ARBA00011073"/>
    </source>
</evidence>
<dbReference type="EMBL" id="JADGMS010000001">
    <property type="protein sequence ID" value="KAF9689418.1"/>
    <property type="molecule type" value="Genomic_DNA"/>
</dbReference>
<evidence type="ECO:0000256" key="1">
    <source>
        <dbReference type="ARBA" id="ARBA00004613"/>
    </source>
</evidence>
<evidence type="ECO:0000256" key="3">
    <source>
        <dbReference type="ARBA" id="ARBA00022729"/>
    </source>
</evidence>
<comment type="similarity">
    <text evidence="2">Belongs to the peptidase S8 family.</text>
</comment>
<evidence type="ECO:0000313" key="4">
    <source>
        <dbReference type="EMBL" id="KAF9689418.1"/>
    </source>
</evidence>
<keyword evidence="5" id="KW-1185">Reference proteome</keyword>
<dbReference type="PANTHER" id="PTHR10795">
    <property type="entry name" value="PROPROTEIN CONVERTASE SUBTILISIN/KEXIN"/>
    <property type="match status" value="1"/>
</dbReference>
<comment type="subcellular location">
    <subcellularLocation>
        <location evidence="1">Secreted</location>
    </subcellularLocation>
</comment>
<dbReference type="Proteomes" id="UP000657918">
    <property type="component" value="Unassembled WGS sequence"/>
</dbReference>
<name>A0A835TMS6_9ROSI</name>
<organism evidence="4 5">
    <name type="scientific">Salix dunnii</name>
    <dbReference type="NCBI Taxonomy" id="1413687"/>
    <lineage>
        <taxon>Eukaryota</taxon>
        <taxon>Viridiplantae</taxon>
        <taxon>Streptophyta</taxon>
        <taxon>Embryophyta</taxon>
        <taxon>Tracheophyta</taxon>
        <taxon>Spermatophyta</taxon>
        <taxon>Magnoliopsida</taxon>
        <taxon>eudicotyledons</taxon>
        <taxon>Gunneridae</taxon>
        <taxon>Pentapetalae</taxon>
        <taxon>rosids</taxon>
        <taxon>fabids</taxon>
        <taxon>Malpighiales</taxon>
        <taxon>Salicaceae</taxon>
        <taxon>Saliceae</taxon>
        <taxon>Salix</taxon>
    </lineage>
</organism>
<dbReference type="InterPro" id="IPR037045">
    <property type="entry name" value="S8pro/Inhibitor_I9_sf"/>
</dbReference>
<dbReference type="OrthoDB" id="1738212at2759"/>
<dbReference type="InterPro" id="IPR036852">
    <property type="entry name" value="Peptidase_S8/S53_dom_sf"/>
</dbReference>
<comment type="caution">
    <text evidence="4">The sequence shown here is derived from an EMBL/GenBank/DDBJ whole genome shotgun (WGS) entry which is preliminary data.</text>
</comment>
<reference evidence="4 5" key="1">
    <citation type="submission" date="2020-10" db="EMBL/GenBank/DDBJ databases">
        <title>Plant Genome Project.</title>
        <authorList>
            <person name="Zhang R.-G."/>
        </authorList>
    </citation>
    <scope>NUCLEOTIDE SEQUENCE [LARGE SCALE GENOMIC DNA]</scope>
    <source>
        <strain evidence="4">FAFU-HL-1</strain>
        <tissue evidence="4">Leaf</tissue>
    </source>
</reference>
<protein>
    <submittedName>
        <fullName evidence="4">Uncharacterized protein</fullName>
    </submittedName>
</protein>
<dbReference type="AlphaFoldDB" id="A0A835TMS6"/>
<dbReference type="Gene3D" id="3.40.50.200">
    <property type="entry name" value="Peptidase S8/S53 domain"/>
    <property type="match status" value="1"/>
</dbReference>
<sequence length="265" mass="29135">MRLEMVEMERLLGMADFNVKQMTMLLVDFLQNSSGKRYGVNCWRILEMGSCSPMNDPSCGGLFCLFLSVTKFAVGSVSDSSNHQERMVYSSKNVVAEFASKLTAEEAKTVEEKDGFLSAKPPKIPSLHVSKLLEVATKFRILEKLDLWNGMIYWLQWMLLLRMGWISVFEDSMAAGAFGATHIGIFMFCSAGNEVSFDGSVSNEAPWILAPSSPRYMSPVYTGSNGSESAAFCAPESLTDIDARDKIVLCEGGGGTALQRTYSEG</sequence>
<proteinExistence type="inferred from homology"/>
<dbReference type="GO" id="GO:0006508">
    <property type="term" value="P:proteolysis"/>
    <property type="evidence" value="ECO:0007669"/>
    <property type="project" value="InterPro"/>
</dbReference>
<dbReference type="GO" id="GO:0004252">
    <property type="term" value="F:serine-type endopeptidase activity"/>
    <property type="evidence" value="ECO:0007669"/>
    <property type="project" value="InterPro"/>
</dbReference>
<gene>
    <name evidence="4" type="ORF">SADUNF_Sadunf01G0090200</name>
</gene>
<dbReference type="CDD" id="cd02120">
    <property type="entry name" value="PA_subtilisin_like"/>
    <property type="match status" value="1"/>
</dbReference>
<dbReference type="GO" id="GO:0005576">
    <property type="term" value="C:extracellular region"/>
    <property type="evidence" value="ECO:0007669"/>
    <property type="project" value="UniProtKB-SubCell"/>
</dbReference>
<evidence type="ECO:0000313" key="5">
    <source>
        <dbReference type="Proteomes" id="UP000657918"/>
    </source>
</evidence>
<keyword evidence="3" id="KW-0732">Signal</keyword>
<dbReference type="Gene3D" id="3.30.70.80">
    <property type="entry name" value="Peptidase S8 propeptide/proteinase inhibitor I9"/>
    <property type="match status" value="1"/>
</dbReference>